<comment type="caution">
    <text evidence="2">The sequence shown here is derived from an EMBL/GenBank/DDBJ whole genome shotgun (WGS) entry which is preliminary data.</text>
</comment>
<gene>
    <name evidence="3" type="ORF">BKP45_21025</name>
    <name evidence="2" type="ORF">BKP45_21310</name>
</gene>
<accession>A0A1S2LVU8</accession>
<dbReference type="EMBL" id="MLQS01000036">
    <property type="protein sequence ID" value="OIJ16444.1"/>
    <property type="molecule type" value="Genomic_DNA"/>
</dbReference>
<dbReference type="AlphaFoldDB" id="A0A1S2LVU8"/>
<feature type="coiled-coil region" evidence="1">
    <location>
        <begin position="81"/>
        <end position="108"/>
    </location>
</feature>
<proteinExistence type="predicted"/>
<name>A0A1S2LVU8_9BACI</name>
<evidence type="ECO:0000256" key="1">
    <source>
        <dbReference type="SAM" id="Coils"/>
    </source>
</evidence>
<dbReference type="Proteomes" id="UP000180057">
    <property type="component" value="Unassembled WGS sequence"/>
</dbReference>
<dbReference type="OrthoDB" id="461221at2"/>
<protein>
    <submittedName>
        <fullName evidence="2">Uncharacterized protein</fullName>
    </submittedName>
</protein>
<reference evidence="2 4" key="1">
    <citation type="submission" date="2016-10" db="EMBL/GenBank/DDBJ databases">
        <title>Draft genome sequences of four alkaliphilic bacteria belonging to the Anaerobacillus genus.</title>
        <authorList>
            <person name="Bassil N.M."/>
            <person name="Lloyd J.R."/>
        </authorList>
    </citation>
    <scope>NUCLEOTIDE SEQUENCE [LARGE SCALE GENOMIC DNA]</scope>
    <source>
        <strain evidence="2 4">DSM 22531</strain>
    </source>
</reference>
<sequence>MFIVPNLEDVKIAIIKLQTEKYELFGFLLYTQLDEEIVEYMKNGIYDLDRLSGETCAIFVIESPSIQWIEYTRRTKHKWWKINEKMLIEELKRLKEEQEERHLDAARLFANITLSNIENSNIILGDNNIIDANNKISLKQLLEPDLNSPYGPSEAIDVARHFNLRFAELPSLIFFEDLDSHILWHLPLRGKSKNELTYCFRDFFDSEEFYNLLKSKGVNI</sequence>
<keyword evidence="1" id="KW-0175">Coiled coil</keyword>
<evidence type="ECO:0000313" key="3">
    <source>
        <dbReference type="EMBL" id="OIJ16492.1"/>
    </source>
</evidence>
<organism evidence="2 4">
    <name type="scientific">Anaerobacillus alkalidiazotrophicus</name>
    <dbReference type="NCBI Taxonomy" id="472963"/>
    <lineage>
        <taxon>Bacteria</taxon>
        <taxon>Bacillati</taxon>
        <taxon>Bacillota</taxon>
        <taxon>Bacilli</taxon>
        <taxon>Bacillales</taxon>
        <taxon>Bacillaceae</taxon>
        <taxon>Anaerobacillus</taxon>
    </lineage>
</organism>
<evidence type="ECO:0000313" key="4">
    <source>
        <dbReference type="Proteomes" id="UP000180057"/>
    </source>
</evidence>
<keyword evidence="4" id="KW-1185">Reference proteome</keyword>
<dbReference type="RefSeq" id="WP_071391112.1">
    <property type="nucleotide sequence ID" value="NZ_MLQS01000035.1"/>
</dbReference>
<evidence type="ECO:0000313" key="2">
    <source>
        <dbReference type="EMBL" id="OIJ16444.1"/>
    </source>
</evidence>
<dbReference type="EMBL" id="MLQS01000035">
    <property type="protein sequence ID" value="OIJ16492.1"/>
    <property type="molecule type" value="Genomic_DNA"/>
</dbReference>
<dbReference type="STRING" id="472963.BKP45_21025"/>